<feature type="region of interest" description="Disordered" evidence="1">
    <location>
        <begin position="501"/>
        <end position="522"/>
    </location>
</feature>
<comment type="caution">
    <text evidence="2">The sequence shown here is derived from an EMBL/GenBank/DDBJ whole genome shotgun (WGS) entry which is preliminary data.</text>
</comment>
<reference evidence="2" key="1">
    <citation type="submission" date="2021-04" db="EMBL/GenBank/DDBJ databases">
        <title>Draft genome assembly of strain Phenylobacterium sp. 20VBR1 using MiniION and Illumina platforms.</title>
        <authorList>
            <person name="Thomas F.A."/>
            <person name="Krishnan K.P."/>
            <person name="Sinha R.K."/>
        </authorList>
    </citation>
    <scope>NUCLEOTIDE SEQUENCE</scope>
    <source>
        <strain evidence="2">20VBR1</strain>
    </source>
</reference>
<accession>A0A941CWG6</accession>
<feature type="compositionally biased region" description="Basic and acidic residues" evidence="1">
    <location>
        <begin position="563"/>
        <end position="577"/>
    </location>
</feature>
<dbReference type="Gene3D" id="3.30.870.10">
    <property type="entry name" value="Endonuclease Chain A"/>
    <property type="match status" value="1"/>
</dbReference>
<dbReference type="AlphaFoldDB" id="A0A941CWG6"/>
<evidence type="ECO:0008006" key="4">
    <source>
        <dbReference type="Google" id="ProtNLM"/>
    </source>
</evidence>
<evidence type="ECO:0000313" key="2">
    <source>
        <dbReference type="EMBL" id="MBR7617961.1"/>
    </source>
</evidence>
<evidence type="ECO:0000313" key="3">
    <source>
        <dbReference type="Proteomes" id="UP000622580"/>
    </source>
</evidence>
<feature type="compositionally biased region" description="Acidic residues" evidence="1">
    <location>
        <begin position="549"/>
        <end position="559"/>
    </location>
</feature>
<dbReference type="CDD" id="cd09176">
    <property type="entry name" value="PLDc_unchar6"/>
    <property type="match status" value="1"/>
</dbReference>
<feature type="region of interest" description="Disordered" evidence="1">
    <location>
        <begin position="544"/>
        <end position="577"/>
    </location>
</feature>
<dbReference type="EMBL" id="JAGSGD010000001">
    <property type="protein sequence ID" value="MBR7617961.1"/>
    <property type="molecule type" value="Genomic_DNA"/>
</dbReference>
<keyword evidence="3" id="KW-1185">Reference proteome</keyword>
<name>A0A941CWG6_9CAUL</name>
<protein>
    <recommendedName>
        <fullName evidence="4">Phospholipase D-like domain-containing protein</fullName>
    </recommendedName>
</protein>
<evidence type="ECO:0000256" key="1">
    <source>
        <dbReference type="SAM" id="MobiDB-lite"/>
    </source>
</evidence>
<proteinExistence type="predicted"/>
<organism evidence="2 3">
    <name type="scientific">Phenylobacterium glaciei</name>
    <dbReference type="NCBI Taxonomy" id="2803784"/>
    <lineage>
        <taxon>Bacteria</taxon>
        <taxon>Pseudomonadati</taxon>
        <taxon>Pseudomonadota</taxon>
        <taxon>Alphaproteobacteria</taxon>
        <taxon>Caulobacterales</taxon>
        <taxon>Caulobacteraceae</taxon>
        <taxon>Phenylobacterium</taxon>
    </lineage>
</organism>
<sequence length="812" mass="86991">MVKIEGQLAAQELSALDLLGAARWDHAAFTTYALSLSFFEAVALDALVRAGSAPPLIIADVMGVRGALAEYGARVVGKDYDIEPVSVKHGVLHAKVAALVSSDDAHLVVGSGNLTFGGWGGNLEVAEHLHPSFAADAFDDAAGFFRALATTDRATHDAGDRLELLATALETGAASGVRNGDVRLLHNLTEDLTRQLVARADELGGATRLVAASPFWDDGAALATLCRRLRLSEAFAHAHPKPVVEGLGVDNWPRGCALPVHPVAVEWLAADERHLHAKVFEIQCRRGRLLFSGSANGTAAALGGGRNIEAGVLRMSRAPQVGWTWVAAAPPTPPTSTKDAEADEQPVNGVLRARLSAGRVDGRVLTSFPTGPAHLQMLAGGVVHELGFADIDPEGRFTWQADGLEGQGWAVGRVVLRLVRDSKVAQGFVAFADLAEIRRRTGSAAARLLAVLAHTDTPEDAAALMAWVWDNPQALSRGPASGGGWGPSEPRARPLANTHELLSPAGSHLPGRPPSDGSPAHDAAWRRFLDNMFAALTAPRETFAVRDDAGDDDDKEETGDAPTTKELEAARKRAEDRRRRRVAFEKKAFANFERHFERVIGNPTAQGGLESLAAITQYICGALGASEGRTRGYLQALVSAMVRDGDIDRDAATAVVVVDAISDVGHSWPIRARVARRRLLTRGWVPEVAPPDLQRASGFRALLCPETDTDKFWAEVVGCSTTQEEVRAFKRDMEAGGLANKYPILRLRPEWARLESALKGSARARREIYFVSADALRCPCSYTALPSGVRIELRSAAIVTTPCDHVLLSEEF</sequence>
<dbReference type="RefSeq" id="WP_215337612.1">
    <property type="nucleotide sequence ID" value="NZ_JAGSGD010000001.1"/>
</dbReference>
<dbReference type="InterPro" id="IPR059166">
    <property type="entry name" value="PLD-like_cat"/>
</dbReference>
<gene>
    <name evidence="2" type="ORF">JKL49_01055</name>
</gene>
<dbReference type="Proteomes" id="UP000622580">
    <property type="component" value="Unassembled WGS sequence"/>
</dbReference>